<evidence type="ECO:0000313" key="1">
    <source>
        <dbReference type="EMBL" id="KAJ4453147.1"/>
    </source>
</evidence>
<reference evidence="1" key="1">
    <citation type="journal article" date="2022" name="bioRxiv">
        <title>Genomics of Preaxostyla Flagellates Illuminates Evolutionary Transitions and the Path Towards Mitochondrial Loss.</title>
        <authorList>
            <person name="Novak L.V.F."/>
            <person name="Treitli S.C."/>
            <person name="Pyrih J."/>
            <person name="Halakuc P."/>
            <person name="Pipaliya S.V."/>
            <person name="Vacek V."/>
            <person name="Brzon O."/>
            <person name="Soukal P."/>
            <person name="Eme L."/>
            <person name="Dacks J.B."/>
            <person name="Karnkowska A."/>
            <person name="Elias M."/>
            <person name="Hampl V."/>
        </authorList>
    </citation>
    <scope>NUCLEOTIDE SEQUENCE</scope>
    <source>
        <strain evidence="1">RCP-MX</strain>
    </source>
</reference>
<evidence type="ECO:0000313" key="2">
    <source>
        <dbReference type="Proteomes" id="UP001141327"/>
    </source>
</evidence>
<evidence type="ECO:0008006" key="3">
    <source>
        <dbReference type="Google" id="ProtNLM"/>
    </source>
</evidence>
<gene>
    <name evidence="1" type="ORF">PAPYR_12475</name>
</gene>
<keyword evidence="2" id="KW-1185">Reference proteome</keyword>
<accession>A0ABQ8U1U6</accession>
<organism evidence="1 2">
    <name type="scientific">Paratrimastix pyriformis</name>
    <dbReference type="NCBI Taxonomy" id="342808"/>
    <lineage>
        <taxon>Eukaryota</taxon>
        <taxon>Metamonada</taxon>
        <taxon>Preaxostyla</taxon>
        <taxon>Paratrimastigidae</taxon>
        <taxon>Paratrimastix</taxon>
    </lineage>
</organism>
<sequence>MVLFQEVAFPVKSFFVRMGASAAVGLKFRSFLAVPFSSRPSLATVPHGTHFRLWCVSTVLRAYRNPPPTFSLAKYSI</sequence>
<name>A0ABQ8U1U6_9EUKA</name>
<dbReference type="Proteomes" id="UP001141327">
    <property type="component" value="Unassembled WGS sequence"/>
</dbReference>
<dbReference type="EMBL" id="JAPMOS010000308">
    <property type="protein sequence ID" value="KAJ4453147.1"/>
    <property type="molecule type" value="Genomic_DNA"/>
</dbReference>
<proteinExistence type="predicted"/>
<comment type="caution">
    <text evidence="1">The sequence shown here is derived from an EMBL/GenBank/DDBJ whole genome shotgun (WGS) entry which is preliminary data.</text>
</comment>
<protein>
    <recommendedName>
        <fullName evidence="3">Secreted protein</fullName>
    </recommendedName>
</protein>